<dbReference type="InterPro" id="IPR001394">
    <property type="entry name" value="Peptidase_C19_UCH"/>
</dbReference>
<name>A0A0S4JQ33_BODSA</name>
<dbReference type="InterPro" id="IPR018200">
    <property type="entry name" value="USP_CS"/>
</dbReference>
<dbReference type="VEuPathDB" id="TriTrypDB:BSAL_28005"/>
<dbReference type="EMBL" id="CYKH01001851">
    <property type="protein sequence ID" value="CUG90621.1"/>
    <property type="molecule type" value="Genomic_DNA"/>
</dbReference>
<dbReference type="InterPro" id="IPR038765">
    <property type="entry name" value="Papain-like_cys_pep_sf"/>
</dbReference>
<evidence type="ECO:0000313" key="3">
    <source>
        <dbReference type="EMBL" id="CUG90621.1"/>
    </source>
</evidence>
<dbReference type="PROSITE" id="PS50235">
    <property type="entry name" value="USP_3"/>
    <property type="match status" value="1"/>
</dbReference>
<evidence type="ECO:0000313" key="4">
    <source>
        <dbReference type="Proteomes" id="UP000051952"/>
    </source>
</evidence>
<feature type="region of interest" description="Disordered" evidence="1">
    <location>
        <begin position="951"/>
        <end position="988"/>
    </location>
</feature>
<dbReference type="Gene3D" id="3.90.70.10">
    <property type="entry name" value="Cysteine proteinases"/>
    <property type="match status" value="1"/>
</dbReference>
<organism evidence="3 4">
    <name type="scientific">Bodo saltans</name>
    <name type="common">Flagellated protozoan</name>
    <dbReference type="NCBI Taxonomy" id="75058"/>
    <lineage>
        <taxon>Eukaryota</taxon>
        <taxon>Discoba</taxon>
        <taxon>Euglenozoa</taxon>
        <taxon>Kinetoplastea</taxon>
        <taxon>Metakinetoplastina</taxon>
        <taxon>Eubodonida</taxon>
        <taxon>Bodonidae</taxon>
        <taxon>Bodo</taxon>
    </lineage>
</organism>
<evidence type="ECO:0000256" key="1">
    <source>
        <dbReference type="SAM" id="MobiDB-lite"/>
    </source>
</evidence>
<accession>A0A0S4JQ33</accession>
<feature type="domain" description="USP" evidence="2">
    <location>
        <begin position="66"/>
        <end position="408"/>
    </location>
</feature>
<dbReference type="SUPFAM" id="SSF54001">
    <property type="entry name" value="Cysteine proteinases"/>
    <property type="match status" value="1"/>
</dbReference>
<dbReference type="AlphaFoldDB" id="A0A0S4JQ33"/>
<gene>
    <name evidence="3" type="ORF">BSAL_28005</name>
</gene>
<dbReference type="PANTHER" id="PTHR24006:SF827">
    <property type="entry name" value="UBIQUITIN CARBOXYL-TERMINAL HYDROLASE 34"/>
    <property type="match status" value="1"/>
</dbReference>
<dbReference type="OrthoDB" id="289038at2759"/>
<dbReference type="Proteomes" id="UP000051952">
    <property type="component" value="Unassembled WGS sequence"/>
</dbReference>
<dbReference type="Pfam" id="PF00443">
    <property type="entry name" value="UCH"/>
    <property type="match status" value="1"/>
</dbReference>
<feature type="region of interest" description="Disordered" evidence="1">
    <location>
        <begin position="1"/>
        <end position="65"/>
    </location>
</feature>
<feature type="compositionally biased region" description="Polar residues" evidence="1">
    <location>
        <begin position="973"/>
        <end position="987"/>
    </location>
</feature>
<reference evidence="4" key="1">
    <citation type="submission" date="2015-09" db="EMBL/GenBank/DDBJ databases">
        <authorList>
            <consortium name="Pathogen Informatics"/>
        </authorList>
    </citation>
    <scope>NUCLEOTIDE SEQUENCE [LARGE SCALE GENOMIC DNA]</scope>
    <source>
        <strain evidence="4">Lake Konstanz</strain>
    </source>
</reference>
<feature type="region of interest" description="Disordered" evidence="1">
    <location>
        <begin position="845"/>
        <end position="891"/>
    </location>
</feature>
<keyword evidence="3" id="KW-0378">Hydrolase</keyword>
<dbReference type="PROSITE" id="PS00973">
    <property type="entry name" value="USP_2"/>
    <property type="match status" value="1"/>
</dbReference>
<dbReference type="GO" id="GO:0005829">
    <property type="term" value="C:cytosol"/>
    <property type="evidence" value="ECO:0007669"/>
    <property type="project" value="TreeGrafter"/>
</dbReference>
<sequence>MTNQPPTSCSSLDEGGQDGGAAPVPTPPPPMASESVPLDPTNTSTSSHTSTQQQRQEPHQYPTPTQGIINQGCTCYLNSLLQLLFHLGYFRSAVYRMTCRAEEDQPIPQALQSLFFQMQERLTAPTTRGLTDAFGWDEREVFTQHDIQELAALLRDCLENRMRGTPSEGAINRMFEGVGEQVVQTLDGSYTSRSKDTFFDIHLPIQGFPNITESLRSLTVKDQLVGDNKYKVEQEGQPAVYKDAEKGYRFVKFPPVIFFHMKRFEMDLMSPTLEMKKINSSFEFQEEIDLREFEDADATTTIPSKQQSTSASADDFDRDSQAVYDLTGVIVHRGTARSGHYYCYIRHFDTEQGRFTHWLEYDDDNVRVVDSYAAIEGNFGGMRTSTVHGRPHTFMSTNNAYILSYVRRADRGVVLAPSPTDIIPESVKQELRRVMEADEKRSMIEKVRRSQVRVVLATDEAINRCVQENIVDLLPREERLQQNFCKYVDVKKTDTFASMYISIAEALGSSKYPHDRIRIWKWQSHGHEKSNFRPTAPQKTFDECSADVIIGPALLTQATLERDVSSTVMLYVERFQPNYDSQRWISLLTSHRAVRVFVKACAPRDRTMIFLAPLDLVKDQTLTQYLGQFAALLGVELAALENNRIAIAIEGNRSVTSRMLDLRQQIAYLGLATGDIIVLQYLPMSPVYRCLTAVEIIHEARETLKIQIREKANPSNILGELKALCSWDYESVCDGIAKMLQQRNSGRAFCADHIQLFRNTDYMNPSPMEQAIRPNSNPTALDMCSGGHTSYLFYEVLEVPRTGIETINVRLFDRDGRAVVKDVVISTTVPVLLSKLVAEVIDAPSVTPAKKPSPPVASPSATATAETAEGPTAPDTNAEAQKNHTSLAVAETPPSDHYIVQFVFEEFHRPSRLPIDVPMDSSNTQSPPSLSRVLCPGEWIYVYPGAPPRIGGGRPKNWVERSSDSDEEGSPTMPVSSSTRNVDSPSQHPCIRVPVTQGEYMGAYCYSSNFGFPSYVDIDPSHTTIQEVFDAVTAHYGIDGNSNEIMEHPLMLCVDKSVAEADHLQTERDVETFFYQSKHYRFTNVNEKIFPFLQHNKEGYYVYLNRKKPKEKPGSRYVATNDPKLVIEKRKQPA</sequence>
<feature type="compositionally biased region" description="Low complexity" evidence="1">
    <location>
        <begin position="32"/>
        <end position="55"/>
    </location>
</feature>
<dbReference type="InterPro" id="IPR028889">
    <property type="entry name" value="USP"/>
</dbReference>
<feature type="compositionally biased region" description="Low complexity" evidence="1">
    <location>
        <begin position="858"/>
        <end position="874"/>
    </location>
</feature>
<evidence type="ECO:0000259" key="2">
    <source>
        <dbReference type="PROSITE" id="PS50235"/>
    </source>
</evidence>
<feature type="compositionally biased region" description="Polar residues" evidence="1">
    <location>
        <begin position="1"/>
        <end position="11"/>
    </location>
</feature>
<dbReference type="GO" id="GO:0005634">
    <property type="term" value="C:nucleus"/>
    <property type="evidence" value="ECO:0007669"/>
    <property type="project" value="TreeGrafter"/>
</dbReference>
<dbReference type="PANTHER" id="PTHR24006">
    <property type="entry name" value="UBIQUITIN CARBOXYL-TERMINAL HYDROLASE"/>
    <property type="match status" value="1"/>
</dbReference>
<proteinExistence type="predicted"/>
<keyword evidence="4" id="KW-1185">Reference proteome</keyword>
<dbReference type="GO" id="GO:0004843">
    <property type="term" value="F:cysteine-type deubiquitinase activity"/>
    <property type="evidence" value="ECO:0007669"/>
    <property type="project" value="InterPro"/>
</dbReference>
<dbReference type="InterPro" id="IPR050164">
    <property type="entry name" value="Peptidase_C19"/>
</dbReference>
<protein>
    <submittedName>
        <fullName evidence="3">Ubiquitin hydrolase, putative</fullName>
    </submittedName>
</protein>
<dbReference type="GO" id="GO:0016579">
    <property type="term" value="P:protein deubiquitination"/>
    <property type="evidence" value="ECO:0007669"/>
    <property type="project" value="InterPro"/>
</dbReference>